<feature type="transmembrane region" description="Helical" evidence="7">
    <location>
        <begin position="374"/>
        <end position="392"/>
    </location>
</feature>
<keyword evidence="2" id="KW-0813">Transport</keyword>
<protein>
    <submittedName>
        <fullName evidence="9">Sugar phosphate permease</fullName>
    </submittedName>
</protein>
<dbReference type="EMBL" id="FNDU01000021">
    <property type="protein sequence ID" value="SDJ06557.1"/>
    <property type="molecule type" value="Genomic_DNA"/>
</dbReference>
<dbReference type="PANTHER" id="PTHR23513:SF6">
    <property type="entry name" value="MAJOR FACILITATOR SUPERFAMILY ASSOCIATED DOMAIN-CONTAINING PROTEIN"/>
    <property type="match status" value="1"/>
</dbReference>
<dbReference type="AlphaFoldDB" id="A0A1G8QPF6"/>
<dbReference type="SUPFAM" id="SSF103473">
    <property type="entry name" value="MFS general substrate transporter"/>
    <property type="match status" value="1"/>
</dbReference>
<feature type="transmembrane region" description="Helical" evidence="7">
    <location>
        <begin position="48"/>
        <end position="68"/>
    </location>
</feature>
<evidence type="ECO:0000313" key="9">
    <source>
        <dbReference type="EMBL" id="SDJ06557.1"/>
    </source>
</evidence>
<evidence type="ECO:0000313" key="10">
    <source>
        <dbReference type="Proteomes" id="UP000199017"/>
    </source>
</evidence>
<keyword evidence="6 7" id="KW-0472">Membrane</keyword>
<dbReference type="InterPro" id="IPR036259">
    <property type="entry name" value="MFS_trans_sf"/>
</dbReference>
<dbReference type="CDD" id="cd06173">
    <property type="entry name" value="MFS_MefA_like"/>
    <property type="match status" value="1"/>
</dbReference>
<evidence type="ECO:0000256" key="4">
    <source>
        <dbReference type="ARBA" id="ARBA00022692"/>
    </source>
</evidence>
<keyword evidence="5 7" id="KW-1133">Transmembrane helix</keyword>
<feature type="transmembrane region" description="Helical" evidence="7">
    <location>
        <begin position="143"/>
        <end position="166"/>
    </location>
</feature>
<dbReference type="Pfam" id="PF05977">
    <property type="entry name" value="MFS_3"/>
    <property type="match status" value="1"/>
</dbReference>
<evidence type="ECO:0000256" key="6">
    <source>
        <dbReference type="ARBA" id="ARBA00023136"/>
    </source>
</evidence>
<accession>A0A1G8QPF6</accession>
<dbReference type="PROSITE" id="PS50850">
    <property type="entry name" value="MFS"/>
    <property type="match status" value="1"/>
</dbReference>
<dbReference type="InterPro" id="IPR010290">
    <property type="entry name" value="TM_effector"/>
</dbReference>
<feature type="transmembrane region" description="Helical" evidence="7">
    <location>
        <begin position="309"/>
        <end position="330"/>
    </location>
</feature>
<proteinExistence type="predicted"/>
<evidence type="ECO:0000256" key="3">
    <source>
        <dbReference type="ARBA" id="ARBA00022475"/>
    </source>
</evidence>
<dbReference type="RefSeq" id="WP_091587913.1">
    <property type="nucleotide sequence ID" value="NZ_FNDU01000021.1"/>
</dbReference>
<dbReference type="Gene3D" id="1.20.1250.20">
    <property type="entry name" value="MFS general substrate transporter like domains"/>
    <property type="match status" value="1"/>
</dbReference>
<gene>
    <name evidence="9" type="ORF">SAMN05216352_12122</name>
</gene>
<dbReference type="PANTHER" id="PTHR23513">
    <property type="entry name" value="INTEGRAL MEMBRANE EFFLUX PROTEIN-RELATED"/>
    <property type="match status" value="1"/>
</dbReference>
<keyword evidence="4 7" id="KW-0812">Transmembrane</keyword>
<dbReference type="OrthoDB" id="2276409at2"/>
<reference evidence="9 10" key="1">
    <citation type="submission" date="2016-10" db="EMBL/GenBank/DDBJ databases">
        <authorList>
            <person name="de Groot N.N."/>
        </authorList>
    </citation>
    <scope>NUCLEOTIDE SEQUENCE [LARGE SCALE GENOMIC DNA]</scope>
    <source>
        <strain evidence="10">P4B,CCM 7963,CECT 7998,DSM 25260,IBRC-M 10614,KCTC 13821</strain>
    </source>
</reference>
<comment type="subcellular location">
    <subcellularLocation>
        <location evidence="1">Cell membrane</location>
        <topology evidence="1">Multi-pass membrane protein</topology>
    </subcellularLocation>
</comment>
<keyword evidence="10" id="KW-1185">Reference proteome</keyword>
<feature type="transmembrane region" description="Helical" evidence="7">
    <location>
        <begin position="255"/>
        <end position="274"/>
    </location>
</feature>
<organism evidence="9 10">
    <name type="scientific">Alteribacillus bidgolensis</name>
    <dbReference type="NCBI Taxonomy" id="930129"/>
    <lineage>
        <taxon>Bacteria</taxon>
        <taxon>Bacillati</taxon>
        <taxon>Bacillota</taxon>
        <taxon>Bacilli</taxon>
        <taxon>Bacillales</taxon>
        <taxon>Bacillaceae</taxon>
        <taxon>Alteribacillus</taxon>
    </lineage>
</organism>
<feature type="transmembrane region" description="Helical" evidence="7">
    <location>
        <begin position="12"/>
        <end position="36"/>
    </location>
</feature>
<dbReference type="GO" id="GO:0005886">
    <property type="term" value="C:plasma membrane"/>
    <property type="evidence" value="ECO:0007669"/>
    <property type="project" value="UniProtKB-SubCell"/>
</dbReference>
<feature type="domain" description="Major facilitator superfamily (MFS) profile" evidence="8">
    <location>
        <begin position="11"/>
        <end position="399"/>
    </location>
</feature>
<dbReference type="Proteomes" id="UP000199017">
    <property type="component" value="Unassembled WGS sequence"/>
</dbReference>
<dbReference type="InterPro" id="IPR020846">
    <property type="entry name" value="MFS_dom"/>
</dbReference>
<dbReference type="STRING" id="930129.SAMN05216352_12122"/>
<dbReference type="GO" id="GO:0022857">
    <property type="term" value="F:transmembrane transporter activity"/>
    <property type="evidence" value="ECO:0007669"/>
    <property type="project" value="InterPro"/>
</dbReference>
<evidence type="ECO:0000256" key="5">
    <source>
        <dbReference type="ARBA" id="ARBA00022989"/>
    </source>
</evidence>
<name>A0A1G8QPF6_9BACI</name>
<sequence>MNIPKVFKNPRYLVLFFGMTISKLGMWFFTIALPLIVYDLTQSASKMALVFAIEITPQVLFSLIGGALADQVSKKKIMVFGDYTSALIVLIVPLMFWMEYSSLFVIYAVAFALASLAAFHHPSFESAVPEVLPHEDLIQGNSYFRLSENIITFIGPAVAGFMIAIFGNVNVLLVTGATFFCAGTIFIFLKLPSPSQNVGKFPKLLKPIKEGLNYVFRTKIILAGSLVIFGINIGFGAVESLFMFFLRDYIQFTSAQIGMVFSLQAIGPVIAVYLAGRLKHIPRGNIIVFSGILIGIAQILLIFSQSYVIALIVCQILIKGSVTLLAINWFTLRQELVPSDLLGRVISSTRMAAFLALPISAMIAGFLADFISVIPIFITAGTIAIVCSLIGMKTSLFVKNGQKTLNGKVDIHQN</sequence>
<evidence type="ECO:0000256" key="2">
    <source>
        <dbReference type="ARBA" id="ARBA00022448"/>
    </source>
</evidence>
<evidence type="ECO:0000256" key="7">
    <source>
        <dbReference type="SAM" id="Phobius"/>
    </source>
</evidence>
<feature type="transmembrane region" description="Helical" evidence="7">
    <location>
        <begin position="351"/>
        <end position="368"/>
    </location>
</feature>
<feature type="transmembrane region" description="Helical" evidence="7">
    <location>
        <begin position="286"/>
        <end position="303"/>
    </location>
</feature>
<keyword evidence="3" id="KW-1003">Cell membrane</keyword>
<evidence type="ECO:0000259" key="8">
    <source>
        <dbReference type="PROSITE" id="PS50850"/>
    </source>
</evidence>
<evidence type="ECO:0000256" key="1">
    <source>
        <dbReference type="ARBA" id="ARBA00004651"/>
    </source>
</evidence>
<feature type="transmembrane region" description="Helical" evidence="7">
    <location>
        <begin position="214"/>
        <end position="235"/>
    </location>
</feature>